<dbReference type="AlphaFoldDB" id="A0AAJ2PSG9"/>
<reference evidence="1" key="1">
    <citation type="journal article" date="2023" name="Microb. Genom.">
        <title>Mesoterricola silvestris gen. nov., sp. nov., Mesoterricola sediminis sp. nov., Geothrix oryzae sp. nov., Geothrix edaphica sp. nov., Geothrix rubra sp. nov., and Geothrix limicola sp. nov., six novel members of Acidobacteriota isolated from soils.</title>
        <authorList>
            <person name="Weisberg A.J."/>
            <person name="Pearce E."/>
            <person name="Kramer C.G."/>
            <person name="Chang J.H."/>
            <person name="Clarke C.R."/>
        </authorList>
    </citation>
    <scope>NUCLEOTIDE SEQUENCE</scope>
    <source>
        <strain evidence="1">ND06-05F</strain>
    </source>
</reference>
<name>A0AAJ2PSG9_9ACTN</name>
<dbReference type="Proteomes" id="UP001273589">
    <property type="component" value="Unassembled WGS sequence"/>
</dbReference>
<comment type="caution">
    <text evidence="1">The sequence shown here is derived from an EMBL/GenBank/DDBJ whole genome shotgun (WGS) entry which is preliminary data.</text>
</comment>
<gene>
    <name evidence="1" type="ORF">PV367_24395</name>
</gene>
<protein>
    <submittedName>
        <fullName evidence="1">DUF5995 family protein</fullName>
    </submittedName>
</protein>
<proteinExistence type="predicted"/>
<dbReference type="Pfam" id="PF19458">
    <property type="entry name" value="DUF5995"/>
    <property type="match status" value="1"/>
</dbReference>
<accession>A0AAJ2PSG9</accession>
<dbReference type="EMBL" id="JARAWN010000166">
    <property type="protein sequence ID" value="MDX3132844.1"/>
    <property type="molecule type" value="Genomic_DNA"/>
</dbReference>
<organism evidence="1 2">
    <name type="scientific">Streptomyces europaeiscabiei</name>
    <dbReference type="NCBI Taxonomy" id="146819"/>
    <lineage>
        <taxon>Bacteria</taxon>
        <taxon>Bacillati</taxon>
        <taxon>Actinomycetota</taxon>
        <taxon>Actinomycetes</taxon>
        <taxon>Kitasatosporales</taxon>
        <taxon>Streptomycetaceae</taxon>
        <taxon>Streptomyces</taxon>
    </lineage>
</organism>
<sequence>MIGTADSIRAWAEQTDTDGELGMVAENIDDVVDGLAGVVREAGRAGDRVGFFAALYRQVTVEVRAAIHGGLFDDGARMDRFDTFFGNRYFDAYDAWRRDRSGPRCWREAFGLLDDADTVIVQHLLLGVNAHINLDLAVAAARTSPGEAIHALRRDFLLINDILARVALTVQDSVGALSPLMSLLDRVGARTDEQILDFSVRQSRKEAWHNAVLLAGQNEEEREATIERLDIRAAVLARLIARPAGLVRPALQLIRSTESDDVPAVISHLDNAVE</sequence>
<evidence type="ECO:0000313" key="1">
    <source>
        <dbReference type="EMBL" id="MDX3132844.1"/>
    </source>
</evidence>
<evidence type="ECO:0000313" key="2">
    <source>
        <dbReference type="Proteomes" id="UP001273589"/>
    </source>
</evidence>
<dbReference type="RefSeq" id="WP_319694190.1">
    <property type="nucleotide sequence ID" value="NZ_JARAWN010000166.1"/>
</dbReference>
<dbReference type="InterPro" id="IPR046037">
    <property type="entry name" value="DUF5995"/>
</dbReference>